<sequence>MRFQVLLRCLKLWARRRGIHCHLVGFFAGIHLAVLGAYVCCRHPNASVNALLSRFFDIFAHWPWPRPVSLHDQTPLWSPDGCSLMPIVMPCFPPEFCASSVTKSTFNKIEDELRRGFALTKDIRNIDIDWTWIFAPFPYAERYEHFLRIVLSAPTTEELRDWVGWVKSRFRNLILKLESLNVGCDPDPSEQVDHTIAEPNVVFLWGLMCRNTQICTSSLKEDFMRSVINNIYGKEKCAHSDITMSIVSTPQPPKSLPDHLVYSQRLQNLPSLMLGFRSMKLGYQPMKQDCNAVG</sequence>
<dbReference type="EnsemblPlants" id="AVESA.00010b.r2.UnG1416690.2">
    <property type="protein sequence ID" value="AVESA.00010b.r2.UnG1416690.2.CDS"/>
    <property type="gene ID" value="AVESA.00010b.r2.UnG1416690"/>
</dbReference>
<accession>A0ACD6AS73</accession>
<dbReference type="Proteomes" id="UP001732700">
    <property type="component" value="Unassembled WGS sequence"/>
</dbReference>
<protein>
    <submittedName>
        <fullName evidence="1">Uncharacterized protein</fullName>
    </submittedName>
</protein>
<reference evidence="1" key="1">
    <citation type="submission" date="2025-09" db="UniProtKB">
        <authorList>
            <consortium name="EnsemblPlants"/>
        </authorList>
    </citation>
    <scope>IDENTIFICATION</scope>
</reference>
<evidence type="ECO:0000313" key="1">
    <source>
        <dbReference type="EnsemblPlants" id="AVESA.00010b.r2.UnG1416690.2.CDS"/>
    </source>
</evidence>
<keyword evidence="2" id="KW-1185">Reference proteome</keyword>
<organism evidence="1 2">
    <name type="scientific">Avena sativa</name>
    <name type="common">Oat</name>
    <dbReference type="NCBI Taxonomy" id="4498"/>
    <lineage>
        <taxon>Eukaryota</taxon>
        <taxon>Viridiplantae</taxon>
        <taxon>Streptophyta</taxon>
        <taxon>Embryophyta</taxon>
        <taxon>Tracheophyta</taxon>
        <taxon>Spermatophyta</taxon>
        <taxon>Magnoliopsida</taxon>
        <taxon>Liliopsida</taxon>
        <taxon>Poales</taxon>
        <taxon>Poaceae</taxon>
        <taxon>BOP clade</taxon>
        <taxon>Pooideae</taxon>
        <taxon>Poodae</taxon>
        <taxon>Poeae</taxon>
        <taxon>Poeae Chloroplast Group 1 (Aveneae type)</taxon>
        <taxon>Aveninae</taxon>
        <taxon>Avena</taxon>
    </lineage>
</organism>
<proteinExistence type="predicted"/>
<name>A0ACD6AS73_AVESA</name>
<evidence type="ECO:0000313" key="2">
    <source>
        <dbReference type="Proteomes" id="UP001732700"/>
    </source>
</evidence>